<proteinExistence type="predicted"/>
<reference evidence="1 2" key="1">
    <citation type="submission" date="2024-01" db="EMBL/GenBank/DDBJ databases">
        <title>Genome assemblies of Stephania.</title>
        <authorList>
            <person name="Yang L."/>
        </authorList>
    </citation>
    <scope>NUCLEOTIDE SEQUENCE [LARGE SCALE GENOMIC DNA]</scope>
    <source>
        <strain evidence="1">JXDWG</strain>
        <tissue evidence="1">Leaf</tissue>
    </source>
</reference>
<keyword evidence="2" id="KW-1185">Reference proteome</keyword>
<dbReference type="AlphaFoldDB" id="A0AAP0KE28"/>
<comment type="caution">
    <text evidence="1">The sequence shown here is derived from an EMBL/GenBank/DDBJ whole genome shotgun (WGS) entry which is preliminary data.</text>
</comment>
<protein>
    <submittedName>
        <fullName evidence="1">Uncharacterized protein</fullName>
    </submittedName>
</protein>
<evidence type="ECO:0000313" key="1">
    <source>
        <dbReference type="EMBL" id="KAK9149537.1"/>
    </source>
</evidence>
<dbReference type="Proteomes" id="UP001419268">
    <property type="component" value="Unassembled WGS sequence"/>
</dbReference>
<gene>
    <name evidence="1" type="ORF">Scep_008294</name>
</gene>
<evidence type="ECO:0000313" key="2">
    <source>
        <dbReference type="Proteomes" id="UP001419268"/>
    </source>
</evidence>
<dbReference type="EMBL" id="JBBNAG010000003">
    <property type="protein sequence ID" value="KAK9149537.1"/>
    <property type="molecule type" value="Genomic_DNA"/>
</dbReference>
<name>A0AAP0KE28_9MAGN</name>
<accession>A0AAP0KE28</accession>
<sequence length="60" mass="6519">MSYVRIILRPFRSMTGVLSSTSSSTESSLVQAASTGDFPLSARDACCTSSREVPFRKETL</sequence>
<organism evidence="1 2">
    <name type="scientific">Stephania cephalantha</name>
    <dbReference type="NCBI Taxonomy" id="152367"/>
    <lineage>
        <taxon>Eukaryota</taxon>
        <taxon>Viridiplantae</taxon>
        <taxon>Streptophyta</taxon>
        <taxon>Embryophyta</taxon>
        <taxon>Tracheophyta</taxon>
        <taxon>Spermatophyta</taxon>
        <taxon>Magnoliopsida</taxon>
        <taxon>Ranunculales</taxon>
        <taxon>Menispermaceae</taxon>
        <taxon>Menispermoideae</taxon>
        <taxon>Cissampelideae</taxon>
        <taxon>Stephania</taxon>
    </lineage>
</organism>